<dbReference type="SUPFAM" id="SSF52096">
    <property type="entry name" value="ClpP/crotonase"/>
    <property type="match status" value="1"/>
</dbReference>
<evidence type="ECO:0000256" key="4">
    <source>
        <dbReference type="ARBA" id="ARBA00022825"/>
    </source>
</evidence>
<dbReference type="GO" id="GO:0004175">
    <property type="term" value="F:endopeptidase activity"/>
    <property type="evidence" value="ECO:0007669"/>
    <property type="project" value="TreeGrafter"/>
</dbReference>
<dbReference type="Pfam" id="PF17820">
    <property type="entry name" value="PDZ_6"/>
    <property type="match status" value="1"/>
</dbReference>
<evidence type="ECO:0000313" key="8">
    <source>
        <dbReference type="Proteomes" id="UP000177090"/>
    </source>
</evidence>
<dbReference type="GO" id="GO:0030288">
    <property type="term" value="C:outer membrane-bounded periplasmic space"/>
    <property type="evidence" value="ECO:0007669"/>
    <property type="project" value="TreeGrafter"/>
</dbReference>
<dbReference type="InterPro" id="IPR029045">
    <property type="entry name" value="ClpP/crotonase-like_dom_sf"/>
</dbReference>
<evidence type="ECO:0000256" key="1">
    <source>
        <dbReference type="ARBA" id="ARBA00009179"/>
    </source>
</evidence>
<dbReference type="Proteomes" id="UP000177090">
    <property type="component" value="Unassembled WGS sequence"/>
</dbReference>
<dbReference type="SMART" id="SM00228">
    <property type="entry name" value="PDZ"/>
    <property type="match status" value="1"/>
</dbReference>
<evidence type="ECO:0000256" key="5">
    <source>
        <dbReference type="RuleBase" id="RU004404"/>
    </source>
</evidence>
<protein>
    <recommendedName>
        <fullName evidence="6">PDZ domain-containing protein</fullName>
    </recommendedName>
</protein>
<dbReference type="InterPro" id="IPR001478">
    <property type="entry name" value="PDZ"/>
</dbReference>
<dbReference type="CDD" id="cd07560">
    <property type="entry name" value="Peptidase_S41_CPP"/>
    <property type="match status" value="1"/>
</dbReference>
<dbReference type="GO" id="GO:0008236">
    <property type="term" value="F:serine-type peptidase activity"/>
    <property type="evidence" value="ECO:0007669"/>
    <property type="project" value="UniProtKB-KW"/>
</dbReference>
<dbReference type="GO" id="GO:0007165">
    <property type="term" value="P:signal transduction"/>
    <property type="evidence" value="ECO:0007669"/>
    <property type="project" value="TreeGrafter"/>
</dbReference>
<keyword evidence="2 5" id="KW-0645">Protease</keyword>
<evidence type="ECO:0000256" key="2">
    <source>
        <dbReference type="ARBA" id="ARBA00022670"/>
    </source>
</evidence>
<dbReference type="PROSITE" id="PS50106">
    <property type="entry name" value="PDZ"/>
    <property type="match status" value="1"/>
</dbReference>
<name>A0A1G2QJC6_9BACT</name>
<dbReference type="PANTHER" id="PTHR32060:SF30">
    <property type="entry name" value="CARBOXY-TERMINAL PROCESSING PROTEASE CTPA"/>
    <property type="match status" value="1"/>
</dbReference>
<evidence type="ECO:0000256" key="3">
    <source>
        <dbReference type="ARBA" id="ARBA00022801"/>
    </source>
</evidence>
<dbReference type="InterPro" id="IPR004447">
    <property type="entry name" value="Peptidase_S41A"/>
</dbReference>
<comment type="similarity">
    <text evidence="1 5">Belongs to the peptidase S41A family.</text>
</comment>
<dbReference type="Gene3D" id="3.90.226.10">
    <property type="entry name" value="2-enoyl-CoA Hydratase, Chain A, domain 1"/>
    <property type="match status" value="1"/>
</dbReference>
<sequence length="423" mass="45416">MWNGKPRPVGRQILERALILLLVVGLPAAFLAGAYLTPLSQEASAGISCVLNTQSAAARDVDFAPFWRAWQIIDQKYVGTATTTATSSNSETDPNARLWGAISGMVDSLGDPYTVFLPPTEKKVFDADIKGSFGGVGIELGVRDRILTAISALEGTPAKRAGVQPGDKILKVDGVSTERMISERAVTLIRGEVGTSVVLTLYREGVTEPFDVKLTRAIIEVPTLETKTLPGNIFVISLYNFSGKSDALFKDAVKKFTASGSAKLIIDLRGNPGGYLDAAVDVSSWFLPAGKVVLREQIGPQRQEQIYRTTHAGISMRGVRMVILIDEGSASASEIVAGALREYGVATLVGERSFGKGSVQELAPVTKETSLKVTIARWLTPLGNSISKEGLTPDITIIPTPEDIKARRDVQMERAVSFLLNGR</sequence>
<dbReference type="FunFam" id="2.30.42.10:FF:000063">
    <property type="entry name" value="Peptidase, S41 family"/>
    <property type="match status" value="1"/>
</dbReference>
<keyword evidence="3 5" id="KW-0378">Hydrolase</keyword>
<dbReference type="STRING" id="1802440.A2569_00310"/>
<dbReference type="AlphaFoldDB" id="A0A1G2QJC6"/>
<dbReference type="NCBIfam" id="TIGR00225">
    <property type="entry name" value="prc"/>
    <property type="match status" value="1"/>
</dbReference>
<evidence type="ECO:0000313" key="7">
    <source>
        <dbReference type="EMBL" id="OHA60710.1"/>
    </source>
</evidence>
<dbReference type="Pfam" id="PF03572">
    <property type="entry name" value="Peptidase_S41"/>
    <property type="match status" value="1"/>
</dbReference>
<dbReference type="EMBL" id="MHTL01000010">
    <property type="protein sequence ID" value="OHA60710.1"/>
    <property type="molecule type" value="Genomic_DNA"/>
</dbReference>
<dbReference type="CDD" id="cd06782">
    <property type="entry name" value="cpPDZ_CPP-like"/>
    <property type="match status" value="1"/>
</dbReference>
<dbReference type="Gene3D" id="3.30.750.44">
    <property type="match status" value="1"/>
</dbReference>
<accession>A0A1G2QJC6</accession>
<feature type="domain" description="PDZ" evidence="6">
    <location>
        <begin position="130"/>
        <end position="204"/>
    </location>
</feature>
<dbReference type="PANTHER" id="PTHR32060">
    <property type="entry name" value="TAIL-SPECIFIC PROTEASE"/>
    <property type="match status" value="1"/>
</dbReference>
<dbReference type="Gene3D" id="2.30.42.10">
    <property type="match status" value="1"/>
</dbReference>
<dbReference type="SMART" id="SM00245">
    <property type="entry name" value="TSPc"/>
    <property type="match status" value="1"/>
</dbReference>
<gene>
    <name evidence="7" type="ORF">A2569_00310</name>
</gene>
<dbReference type="SUPFAM" id="SSF50156">
    <property type="entry name" value="PDZ domain-like"/>
    <property type="match status" value="1"/>
</dbReference>
<evidence type="ECO:0000259" key="6">
    <source>
        <dbReference type="PROSITE" id="PS50106"/>
    </source>
</evidence>
<dbReference type="InterPro" id="IPR041489">
    <property type="entry name" value="PDZ_6"/>
</dbReference>
<dbReference type="InterPro" id="IPR005151">
    <property type="entry name" value="Tail-specific_protease"/>
</dbReference>
<organism evidence="7 8">
    <name type="scientific">Candidatus Vogelbacteria bacterium RIFOXYD1_FULL_51_18</name>
    <dbReference type="NCBI Taxonomy" id="1802440"/>
    <lineage>
        <taxon>Bacteria</taxon>
        <taxon>Candidatus Vogeliibacteriota</taxon>
    </lineage>
</organism>
<dbReference type="GO" id="GO:0006508">
    <property type="term" value="P:proteolysis"/>
    <property type="evidence" value="ECO:0007669"/>
    <property type="project" value="UniProtKB-KW"/>
</dbReference>
<comment type="caution">
    <text evidence="7">The sequence shown here is derived from an EMBL/GenBank/DDBJ whole genome shotgun (WGS) entry which is preliminary data.</text>
</comment>
<proteinExistence type="inferred from homology"/>
<keyword evidence="4 5" id="KW-0720">Serine protease</keyword>
<dbReference type="InterPro" id="IPR036034">
    <property type="entry name" value="PDZ_sf"/>
</dbReference>
<reference evidence="7 8" key="1">
    <citation type="journal article" date="2016" name="Nat. Commun.">
        <title>Thousands of microbial genomes shed light on interconnected biogeochemical processes in an aquifer system.</title>
        <authorList>
            <person name="Anantharaman K."/>
            <person name="Brown C.T."/>
            <person name="Hug L.A."/>
            <person name="Sharon I."/>
            <person name="Castelle C.J."/>
            <person name="Probst A.J."/>
            <person name="Thomas B.C."/>
            <person name="Singh A."/>
            <person name="Wilkins M.J."/>
            <person name="Karaoz U."/>
            <person name="Brodie E.L."/>
            <person name="Williams K.H."/>
            <person name="Hubbard S.S."/>
            <person name="Banfield J.F."/>
        </authorList>
    </citation>
    <scope>NUCLEOTIDE SEQUENCE [LARGE SCALE GENOMIC DNA]</scope>
</reference>